<keyword evidence="2" id="KW-1185">Reference proteome</keyword>
<dbReference type="EMBL" id="QGGM01000019">
    <property type="protein sequence ID" value="PWK05934.1"/>
    <property type="molecule type" value="Genomic_DNA"/>
</dbReference>
<reference evidence="1 2" key="1">
    <citation type="submission" date="2018-05" db="EMBL/GenBank/DDBJ databases">
        <title>Genomic Encyclopedia of Type Strains, Phase IV (KMG-IV): sequencing the most valuable type-strain genomes for metagenomic binning, comparative biology and taxonomic classification.</title>
        <authorList>
            <person name="Goeker M."/>
        </authorList>
    </citation>
    <scope>NUCLEOTIDE SEQUENCE [LARGE SCALE GENOMIC DNA]</scope>
    <source>
        <strain evidence="1 2">DSM 7229</strain>
    </source>
</reference>
<evidence type="ECO:0008006" key="3">
    <source>
        <dbReference type="Google" id="ProtNLM"/>
    </source>
</evidence>
<evidence type="ECO:0000313" key="2">
    <source>
        <dbReference type="Proteomes" id="UP000245655"/>
    </source>
</evidence>
<name>A0A2V1ZMH1_PSYIM</name>
<sequence length="98" mass="10831">MNKVSYHIDELPPLTAKQQADLEHLATLSDDDIDLSDIPEATDWSGAIRGSIRTQASSTEPSVISPSILAKFKDRAKQTGGDYQEMINNALEEYLTDH</sequence>
<protein>
    <recommendedName>
        <fullName evidence="3">BrnA antitoxin of type II toxin-antitoxin system</fullName>
    </recommendedName>
</protein>
<proteinExistence type="predicted"/>
<accession>A0A2V1ZMH1</accession>
<comment type="caution">
    <text evidence="1">The sequence shown here is derived from an EMBL/GenBank/DDBJ whole genome shotgun (WGS) entry which is preliminary data.</text>
</comment>
<evidence type="ECO:0000313" key="1">
    <source>
        <dbReference type="EMBL" id="PWK05934.1"/>
    </source>
</evidence>
<dbReference type="RefSeq" id="WP_227522864.1">
    <property type="nucleotide sequence ID" value="NZ_CAJGZY010000030.1"/>
</dbReference>
<organism evidence="1 2">
    <name type="scientific">Psychrobacter immobilis</name>
    <dbReference type="NCBI Taxonomy" id="498"/>
    <lineage>
        <taxon>Bacteria</taxon>
        <taxon>Pseudomonadati</taxon>
        <taxon>Pseudomonadota</taxon>
        <taxon>Gammaproteobacteria</taxon>
        <taxon>Moraxellales</taxon>
        <taxon>Moraxellaceae</taxon>
        <taxon>Psychrobacter</taxon>
    </lineage>
</organism>
<dbReference type="Proteomes" id="UP000245655">
    <property type="component" value="Unassembled WGS sequence"/>
</dbReference>
<gene>
    <name evidence="1" type="ORF">C8D84_11948</name>
</gene>
<dbReference type="GeneID" id="60256305"/>
<dbReference type="AlphaFoldDB" id="A0A2V1ZMH1"/>